<evidence type="ECO:0000256" key="1">
    <source>
        <dbReference type="ARBA" id="ARBA00009108"/>
    </source>
</evidence>
<dbReference type="PANTHER" id="PTHR37313">
    <property type="entry name" value="UPF0749 PROTEIN RV1825"/>
    <property type="match status" value="1"/>
</dbReference>
<evidence type="ECO:0000313" key="3">
    <source>
        <dbReference type="EMBL" id="NYS92606.1"/>
    </source>
</evidence>
<name>A0A853EQ10_9MICO</name>
<dbReference type="AlphaFoldDB" id="A0A853EQ10"/>
<accession>A0A853EQ10</accession>
<protein>
    <submittedName>
        <fullName evidence="3">DUF881 domain-containing protein</fullName>
    </submittedName>
</protein>
<comment type="caution">
    <text evidence="3">The sequence shown here is derived from an EMBL/GenBank/DDBJ whole genome shotgun (WGS) entry which is preliminary data.</text>
</comment>
<feature type="transmembrane region" description="Helical" evidence="2">
    <location>
        <begin position="56"/>
        <end position="75"/>
    </location>
</feature>
<gene>
    <name evidence="3" type="ORF">HZZ10_03545</name>
</gene>
<keyword evidence="2" id="KW-0812">Transmembrane</keyword>
<keyword evidence="4" id="KW-1185">Reference proteome</keyword>
<dbReference type="GO" id="GO:0005886">
    <property type="term" value="C:plasma membrane"/>
    <property type="evidence" value="ECO:0007669"/>
    <property type="project" value="TreeGrafter"/>
</dbReference>
<reference evidence="3 4" key="1">
    <citation type="submission" date="2020-07" db="EMBL/GenBank/DDBJ databases">
        <title>MOT database genomes.</title>
        <authorList>
            <person name="Joseph S."/>
            <person name="Aduse-Opoku J."/>
            <person name="Hashim A."/>
            <person name="Wade W."/>
            <person name="Curtis M."/>
        </authorList>
    </citation>
    <scope>NUCLEOTIDE SEQUENCE [LARGE SCALE GENOMIC DNA]</scope>
    <source>
        <strain evidence="3 4">DSM 100099</strain>
    </source>
</reference>
<dbReference type="InterPro" id="IPR010273">
    <property type="entry name" value="DUF881"/>
</dbReference>
<dbReference type="Gene3D" id="3.30.70.1880">
    <property type="entry name" value="Protein of unknown function DUF881"/>
    <property type="match status" value="1"/>
</dbReference>
<dbReference type="RefSeq" id="WP_056132717.1">
    <property type="nucleotide sequence ID" value="NZ_JACBYE010000005.1"/>
</dbReference>
<evidence type="ECO:0000256" key="2">
    <source>
        <dbReference type="SAM" id="Phobius"/>
    </source>
</evidence>
<keyword evidence="2" id="KW-0472">Membrane</keyword>
<sequence length="288" mass="30119">MTPGHHVDDPSLAKRPPVDASMTLLNEVMHRPLDAGYAEAARRKARGEAPPRRNRTVIWLLVLAVVLGFSTASAAQQLRAPQPGVVAARELLVEEITSRRAQLAERTQTNTDLQASIDELRDAALSSSDPEAVEQLTQDGLSNGTIAARGQGIVVTVENGPNAADEPAALVQDSDLQMLVNALWASGAEAIAVNDQRLTSTTAIRSAGSAILVDLVGVSAPYEVVAIGGTNDLETGLARSSAARQLSALGSQYGIKTNVSSSDELTVPAGPTRVLFYAGPVGKDNDEG</sequence>
<dbReference type="EMBL" id="JACBYE010000005">
    <property type="protein sequence ID" value="NYS92606.1"/>
    <property type="molecule type" value="Genomic_DNA"/>
</dbReference>
<proteinExistence type="inferred from homology"/>
<dbReference type="Proteomes" id="UP000561011">
    <property type="component" value="Unassembled WGS sequence"/>
</dbReference>
<dbReference type="Pfam" id="PF05949">
    <property type="entry name" value="DUF881"/>
    <property type="match status" value="1"/>
</dbReference>
<evidence type="ECO:0000313" key="4">
    <source>
        <dbReference type="Proteomes" id="UP000561011"/>
    </source>
</evidence>
<dbReference type="PANTHER" id="PTHR37313:SF1">
    <property type="entry name" value="UPF0749 PROTEIN RV1823"/>
    <property type="match status" value="1"/>
</dbReference>
<keyword evidence="2" id="KW-1133">Transmembrane helix</keyword>
<organism evidence="3 4">
    <name type="scientific">Sanguibacter inulinus</name>
    <dbReference type="NCBI Taxonomy" id="60922"/>
    <lineage>
        <taxon>Bacteria</taxon>
        <taxon>Bacillati</taxon>
        <taxon>Actinomycetota</taxon>
        <taxon>Actinomycetes</taxon>
        <taxon>Micrococcales</taxon>
        <taxon>Sanguibacteraceae</taxon>
        <taxon>Sanguibacter</taxon>
    </lineage>
</organism>
<comment type="similarity">
    <text evidence="1">Belongs to the UPF0749 family.</text>
</comment>